<organism evidence="1">
    <name type="scientific">Trichophyton rubrum CBS 288.86</name>
    <dbReference type="NCBI Taxonomy" id="1215330"/>
    <lineage>
        <taxon>Eukaryota</taxon>
        <taxon>Fungi</taxon>
        <taxon>Dikarya</taxon>
        <taxon>Ascomycota</taxon>
        <taxon>Pezizomycotina</taxon>
        <taxon>Eurotiomycetes</taxon>
        <taxon>Eurotiomycetidae</taxon>
        <taxon>Onygenales</taxon>
        <taxon>Arthrodermataceae</taxon>
        <taxon>Trichophyton</taxon>
    </lineage>
</organism>
<reference evidence="1" key="1">
    <citation type="submission" date="2014-02" db="EMBL/GenBank/DDBJ databases">
        <title>The Genome Sequence of Trichophyton rubrum (morphotype fischeri) CBS 288.86.</title>
        <authorList>
            <consortium name="The Broad Institute Genomics Platform"/>
            <person name="Cuomo C.A."/>
            <person name="White T.C."/>
            <person name="Graser Y."/>
            <person name="Martinez-Rossi N."/>
            <person name="Heitman J."/>
            <person name="Young S.K."/>
            <person name="Zeng Q."/>
            <person name="Gargeya S."/>
            <person name="Abouelleil A."/>
            <person name="Alvarado L."/>
            <person name="Chapman S.B."/>
            <person name="Gainer-Dewar J."/>
            <person name="Goldberg J."/>
            <person name="Griggs A."/>
            <person name="Gujja S."/>
            <person name="Hansen M."/>
            <person name="Howarth C."/>
            <person name="Imamovic A."/>
            <person name="Larimer J."/>
            <person name="Martinez D."/>
            <person name="Murphy C."/>
            <person name="Pearson M.D."/>
            <person name="Persinoti G."/>
            <person name="Poon T."/>
            <person name="Priest M."/>
            <person name="Roberts A.D."/>
            <person name="Saif S."/>
            <person name="Shea T.D."/>
            <person name="Sykes S.N."/>
            <person name="Wortman J."/>
            <person name="Nusbaum C."/>
            <person name="Birren B."/>
        </authorList>
    </citation>
    <scope>NUCLEOTIDE SEQUENCE [LARGE SCALE GENOMIC DNA]</scope>
    <source>
        <strain evidence="1">CBS 288.86</strain>
    </source>
</reference>
<protein>
    <submittedName>
        <fullName evidence="1">Uncharacterized protein</fullName>
    </submittedName>
</protein>
<dbReference type="AlphaFoldDB" id="A0A022WG76"/>
<dbReference type="HOGENOM" id="CLU_943439_0_0_1"/>
<dbReference type="EMBL" id="KK207702">
    <property type="protein sequence ID" value="EZF57073.1"/>
    <property type="molecule type" value="Genomic_DNA"/>
</dbReference>
<name>A0A022WG76_TRIRU</name>
<gene>
    <name evidence="1" type="ORF">H103_00634</name>
</gene>
<proteinExistence type="predicted"/>
<accession>A0A022WG76</accession>
<dbReference type="OrthoDB" id="4500473at2759"/>
<evidence type="ECO:0000313" key="1">
    <source>
        <dbReference type="EMBL" id="EZF57073.1"/>
    </source>
</evidence>
<sequence>MPLPGQRRTYFVPANFDNPPPPDGPIKLGQLVVQPENPGRPVDPAGPLAFEDFEGMKRYTNSTKFSLQDQNEMVSEGGLFGRALQAVSVKLGVSFSSSAVSYVLNEIETLDVEFIEPTDDYVRASMDRPRVKAALKKQFFKKRLYMVTGIKTAYPGAKLDRKDAFSASLTGESEASGPQGTGAVGGHAKFSASELRALALVPARPFVYGYRLQECYYRIRSLNHKEYVDGALFGVNKQFTSDKEVEIREDDIDIEFNFIDGKDLCDLEAEDDETEFEIVSLVDEHDGSACDVIMPLAA</sequence>
<dbReference type="Proteomes" id="UP000023758">
    <property type="component" value="Unassembled WGS sequence"/>
</dbReference>